<feature type="region of interest" description="Disordered" evidence="14">
    <location>
        <begin position="38"/>
        <end position="67"/>
    </location>
</feature>
<accession>A0AAJ5X581</accession>
<dbReference type="Pfam" id="PF02096">
    <property type="entry name" value="60KD_IMP"/>
    <property type="match status" value="1"/>
</dbReference>
<dbReference type="EMBL" id="CP119316">
    <property type="protein sequence ID" value="WEK45813.1"/>
    <property type="molecule type" value="Genomic_DNA"/>
</dbReference>
<dbReference type="NCBIfam" id="TIGR03593">
    <property type="entry name" value="yidC_nterm"/>
    <property type="match status" value="1"/>
</dbReference>
<dbReference type="NCBIfam" id="NF002353">
    <property type="entry name" value="PRK01318.1-4"/>
    <property type="match status" value="1"/>
</dbReference>
<evidence type="ECO:0000259" key="15">
    <source>
        <dbReference type="Pfam" id="PF02096"/>
    </source>
</evidence>
<evidence type="ECO:0000256" key="5">
    <source>
        <dbReference type="ARBA" id="ARBA00022475"/>
    </source>
</evidence>
<feature type="domain" description="Membrane insertase YidC N-terminal" evidence="16">
    <location>
        <begin position="89"/>
        <end position="362"/>
    </location>
</feature>
<dbReference type="GO" id="GO:0005886">
    <property type="term" value="C:plasma membrane"/>
    <property type="evidence" value="ECO:0007669"/>
    <property type="project" value="UniProtKB-SubCell"/>
</dbReference>
<dbReference type="PANTHER" id="PTHR12428:SF65">
    <property type="entry name" value="CYTOCHROME C OXIDASE ASSEMBLY PROTEIN COX18, MITOCHONDRIAL"/>
    <property type="match status" value="1"/>
</dbReference>
<evidence type="ECO:0000259" key="16">
    <source>
        <dbReference type="Pfam" id="PF14849"/>
    </source>
</evidence>
<evidence type="ECO:0000256" key="11">
    <source>
        <dbReference type="ARBA" id="ARBA00033245"/>
    </source>
</evidence>
<dbReference type="InterPro" id="IPR047196">
    <property type="entry name" value="YidC_ALB_C"/>
</dbReference>
<evidence type="ECO:0000313" key="18">
    <source>
        <dbReference type="Proteomes" id="UP001218362"/>
    </source>
</evidence>
<dbReference type="GO" id="GO:0032977">
    <property type="term" value="F:membrane insertase activity"/>
    <property type="evidence" value="ECO:0007669"/>
    <property type="project" value="InterPro"/>
</dbReference>
<feature type="transmembrane region" description="Helical" evidence="13">
    <location>
        <begin position="531"/>
        <end position="554"/>
    </location>
</feature>
<dbReference type="InterPro" id="IPR038221">
    <property type="entry name" value="YidC_periplasmic_sf"/>
</dbReference>
<dbReference type="PRINTS" id="PR00701">
    <property type="entry name" value="60KDINNERMP"/>
</dbReference>
<evidence type="ECO:0000256" key="9">
    <source>
        <dbReference type="ARBA" id="ARBA00023136"/>
    </source>
</evidence>
<evidence type="ECO:0000256" key="12">
    <source>
        <dbReference type="ARBA" id="ARBA00033342"/>
    </source>
</evidence>
<dbReference type="InterPro" id="IPR001708">
    <property type="entry name" value="YidC/ALB3/OXA1/COX18"/>
</dbReference>
<evidence type="ECO:0000256" key="8">
    <source>
        <dbReference type="ARBA" id="ARBA00022989"/>
    </source>
</evidence>
<keyword evidence="10 13" id="KW-0143">Chaperone</keyword>
<dbReference type="GO" id="GO:0051205">
    <property type="term" value="P:protein insertion into membrane"/>
    <property type="evidence" value="ECO:0007669"/>
    <property type="project" value="TreeGrafter"/>
</dbReference>
<dbReference type="AlphaFoldDB" id="A0AAJ5X581"/>
<dbReference type="Pfam" id="PF14849">
    <property type="entry name" value="YidC_periplas"/>
    <property type="match status" value="1"/>
</dbReference>
<dbReference type="PANTHER" id="PTHR12428">
    <property type="entry name" value="OXA1"/>
    <property type="match status" value="1"/>
</dbReference>
<comment type="subcellular location">
    <subcellularLocation>
        <location evidence="1">Cell inner membrane</location>
        <topology evidence="1">Multi-pass membrane protein</topology>
    </subcellularLocation>
    <subcellularLocation>
        <location evidence="13">Cell membrane</location>
        <topology evidence="13">Multi-pass membrane protein</topology>
    </subcellularLocation>
</comment>
<dbReference type="Proteomes" id="UP001218362">
    <property type="component" value="Chromosome"/>
</dbReference>
<keyword evidence="9 13" id="KW-0472">Membrane</keyword>
<feature type="compositionally biased region" description="Basic and acidic residues" evidence="14">
    <location>
        <begin position="51"/>
        <end position="66"/>
    </location>
</feature>
<evidence type="ECO:0000256" key="3">
    <source>
        <dbReference type="ARBA" id="ARBA00015325"/>
    </source>
</evidence>
<evidence type="ECO:0000256" key="10">
    <source>
        <dbReference type="ARBA" id="ARBA00023186"/>
    </source>
</evidence>
<evidence type="ECO:0000313" key="17">
    <source>
        <dbReference type="EMBL" id="WEK45813.1"/>
    </source>
</evidence>
<organism evidence="17 18">
    <name type="scientific">Candidatus Andeanibacterium colombiense</name>
    <dbReference type="NCBI Taxonomy" id="3121345"/>
    <lineage>
        <taxon>Bacteria</taxon>
        <taxon>Pseudomonadati</taxon>
        <taxon>Pseudomonadota</taxon>
        <taxon>Alphaproteobacteria</taxon>
        <taxon>Sphingomonadales</taxon>
        <taxon>Sphingomonadaceae</taxon>
        <taxon>Candidatus Andeanibacterium</taxon>
    </lineage>
</organism>
<dbReference type="CDD" id="cd19961">
    <property type="entry name" value="EcYidC-like_peri"/>
    <property type="match status" value="1"/>
</dbReference>
<name>A0AAJ5X581_9SPHN</name>
<comment type="similarity">
    <text evidence="2 13">Belongs to the OXA1/ALB3/YidC family. Type 1 subfamily.</text>
</comment>
<comment type="caution">
    <text evidence="13">Lacks conserved residue(s) required for the propagation of feature annotation.</text>
</comment>
<gene>
    <name evidence="13 17" type="primary">yidC</name>
    <name evidence="17" type="ORF">P0Y56_12350</name>
</gene>
<protein>
    <recommendedName>
        <fullName evidence="3 13">Membrane protein insertase YidC</fullName>
    </recommendedName>
    <alternativeName>
        <fullName evidence="12 13">Foldase YidC</fullName>
    </alternativeName>
    <alternativeName>
        <fullName evidence="11 13">Membrane integrase YidC</fullName>
    </alternativeName>
    <alternativeName>
        <fullName evidence="13">Membrane protein YidC</fullName>
    </alternativeName>
</protein>
<keyword evidence="7 13" id="KW-0653">Protein transport</keyword>
<evidence type="ECO:0000256" key="13">
    <source>
        <dbReference type="HAMAP-Rule" id="MF_01810"/>
    </source>
</evidence>
<proteinExistence type="inferred from homology"/>
<keyword evidence="8 13" id="KW-1133">Transmembrane helix</keyword>
<dbReference type="GO" id="GO:0015031">
    <property type="term" value="P:protein transport"/>
    <property type="evidence" value="ECO:0007669"/>
    <property type="project" value="UniProtKB-KW"/>
</dbReference>
<sequence length="595" mass="65262">MENQRNLILAAVLSVLLFFGWEAFSSWYFPAPKPVAQPTQVAPVPGASESAEDKSLRHSRTNREGGLHNAADIALENKDLATELAAPDRVKIAAPQVTGSINPVGAVLDDLSLTNYSQGLEKGSEPVRLFSVAGSPAQYFTQFGFVGDGVKTPDAKTVWQASGGPLAPGKPATLSWSNDTGQTFTIKFAVDDHYLITAEQTVSNTGTAPVVVRPFAAVTRTAKTASGDSWNIHSGPIGSFDAAVQFGPNYDDLAESGTQKPAGRTDWIGFTDIYWLSALVSQDGQKPDSEFRSLGDENFRADMIYQPVTVAPGKAVSRTTRLFAGAKESSVLKDYQDTGITNLSNAIDWGWFGILEKPILWLLKHLFALTGNFGLAIMLLTVIVRGAMFPVAQRQFASMAAMRAVQPKMKALQERYKDDKPKLQQEMGALYKAEGVNPLAGCAPLVLQIPIFFALYKCLTLAIDMRHQPFVLWIKDLSSPDPLHILNLFGLLDFTPTSFFAIGPLAVLLGFTMFLQFKLNPAQMDPVQQQMFMFMPWIMMFVMAPFATGLLLYWCTSNLLTIAQQAYLYRRHPQLRAQSEKAKADSERAKARDGK</sequence>
<reference evidence="17" key="1">
    <citation type="submission" date="2023-03" db="EMBL/GenBank/DDBJ databases">
        <title>Andean soil-derived lignocellulolytic bacterial consortium as a source of novel taxa and putative plastic-active enzymes.</title>
        <authorList>
            <person name="Diaz-Garcia L."/>
            <person name="Chuvochina M."/>
            <person name="Feuerriegel G."/>
            <person name="Bunk B."/>
            <person name="Sproer C."/>
            <person name="Streit W.R."/>
            <person name="Rodriguez L.M."/>
            <person name="Overmann J."/>
            <person name="Jimenez D.J."/>
        </authorList>
    </citation>
    <scope>NUCLEOTIDE SEQUENCE</scope>
    <source>
        <strain evidence="17">MAG 26</strain>
    </source>
</reference>
<evidence type="ECO:0000256" key="7">
    <source>
        <dbReference type="ARBA" id="ARBA00022927"/>
    </source>
</evidence>
<dbReference type="CDD" id="cd20070">
    <property type="entry name" value="5TM_YidC_Alb3"/>
    <property type="match status" value="1"/>
</dbReference>
<dbReference type="InterPro" id="IPR028053">
    <property type="entry name" value="Membr_insert_YidC_N"/>
</dbReference>
<dbReference type="PRINTS" id="PR01900">
    <property type="entry name" value="YIDCPROTEIN"/>
</dbReference>
<comment type="function">
    <text evidence="13">Required for the insertion and/or proper folding and/or complex formation of integral membrane proteins into the membrane. Involved in integration of membrane proteins that insert both dependently and independently of the Sec translocase complex, as well as at least some lipoproteins. Aids folding of multispanning membrane proteins.</text>
</comment>
<dbReference type="Gene3D" id="2.70.98.90">
    <property type="match status" value="1"/>
</dbReference>
<evidence type="ECO:0000256" key="6">
    <source>
        <dbReference type="ARBA" id="ARBA00022692"/>
    </source>
</evidence>
<dbReference type="InterPro" id="IPR019998">
    <property type="entry name" value="Membr_insert_YidC"/>
</dbReference>
<feature type="domain" description="Membrane insertase YidC/Oxa/ALB C-terminal" evidence="15">
    <location>
        <begin position="373"/>
        <end position="569"/>
    </location>
</feature>
<feature type="transmembrane region" description="Helical" evidence="13">
    <location>
        <begin position="366"/>
        <end position="384"/>
    </location>
</feature>
<keyword evidence="5 13" id="KW-1003">Cell membrane</keyword>
<evidence type="ECO:0000256" key="4">
    <source>
        <dbReference type="ARBA" id="ARBA00022448"/>
    </source>
</evidence>
<evidence type="ECO:0000256" key="14">
    <source>
        <dbReference type="SAM" id="MobiDB-lite"/>
    </source>
</evidence>
<comment type="subunit">
    <text evidence="13">Interacts with the Sec translocase complex via SecD. Specifically interacts with transmembrane segments of nascent integral membrane proteins during membrane integration.</text>
</comment>
<evidence type="ECO:0000256" key="2">
    <source>
        <dbReference type="ARBA" id="ARBA00010527"/>
    </source>
</evidence>
<dbReference type="KEGG" id="acob:P0Y56_12350"/>
<keyword evidence="4 13" id="KW-0813">Transport</keyword>
<dbReference type="HAMAP" id="MF_01810">
    <property type="entry name" value="YidC_type1"/>
    <property type="match status" value="1"/>
</dbReference>
<dbReference type="InterPro" id="IPR028055">
    <property type="entry name" value="YidC/Oxa/ALB_C"/>
</dbReference>
<keyword evidence="6 13" id="KW-0812">Transmembrane</keyword>
<dbReference type="NCBIfam" id="TIGR03592">
    <property type="entry name" value="yidC_oxa1_cterm"/>
    <property type="match status" value="1"/>
</dbReference>
<evidence type="ECO:0000256" key="1">
    <source>
        <dbReference type="ARBA" id="ARBA00004429"/>
    </source>
</evidence>
<feature type="transmembrane region" description="Helical" evidence="13">
    <location>
        <begin position="499"/>
        <end position="519"/>
    </location>
</feature>